<evidence type="ECO:0000313" key="7">
    <source>
        <dbReference type="Proteomes" id="UP000061809"/>
    </source>
</evidence>
<evidence type="ECO:0000313" key="3">
    <source>
        <dbReference type="EMBL" id="KAA5416740.1"/>
    </source>
</evidence>
<dbReference type="EMBL" id="VVYV01000025">
    <property type="protein sequence ID" value="KAA5416740.1"/>
    <property type="molecule type" value="Genomic_DNA"/>
</dbReference>
<sequence length="74" mass="8334">MAKLILSFSELAGMYFPGCSTPKNAVRSLQRSIKRCTNLATALVETGYQPYNHRWLSPKQYGLIIENLGDPFPE</sequence>
<dbReference type="RefSeq" id="WP_007214061.1">
    <property type="nucleotide sequence ID" value="NZ_CABMLT010000020.1"/>
</dbReference>
<dbReference type="EMBL" id="CP012801">
    <property type="protein sequence ID" value="ALJ62712.1"/>
    <property type="molecule type" value="Genomic_DNA"/>
</dbReference>
<gene>
    <name evidence="1" type="ORF">BcellWH2_05514</name>
    <name evidence="6" type="ORF">DWX97_08585</name>
    <name evidence="3" type="ORF">F2Y81_14880</name>
    <name evidence="2" type="ORF">F2Y86_13515</name>
    <name evidence="4" type="ORF">F2Y87_10755</name>
    <name evidence="5" type="ORF">PZH42_06735</name>
</gene>
<dbReference type="EMBL" id="JARFID010000004">
    <property type="protein sequence ID" value="MDE8693796.1"/>
    <property type="molecule type" value="Genomic_DNA"/>
</dbReference>
<dbReference type="InterPro" id="IPR025342">
    <property type="entry name" value="DUF4248"/>
</dbReference>
<dbReference type="eggNOG" id="ENOG5030W1D">
    <property type="taxonomic scope" value="Bacteria"/>
</dbReference>
<evidence type="ECO:0000313" key="10">
    <source>
        <dbReference type="Proteomes" id="UP000448877"/>
    </source>
</evidence>
<proteinExistence type="predicted"/>
<evidence type="ECO:0000313" key="9">
    <source>
        <dbReference type="Proteomes" id="UP000325055"/>
    </source>
</evidence>
<dbReference type="Pfam" id="PF14053">
    <property type="entry name" value="DUF4248"/>
    <property type="match status" value="1"/>
</dbReference>
<dbReference type="KEGG" id="bcel:BcellWH2_05514"/>
<protein>
    <submittedName>
        <fullName evidence="2">DUF4248 domain-containing protein</fullName>
    </submittedName>
</protein>
<evidence type="ECO:0000313" key="11">
    <source>
        <dbReference type="Proteomes" id="UP000482653"/>
    </source>
</evidence>
<evidence type="ECO:0000313" key="8">
    <source>
        <dbReference type="Proteomes" id="UP000283341"/>
    </source>
</evidence>
<dbReference type="Proteomes" id="UP000283341">
    <property type="component" value="Unassembled WGS sequence"/>
</dbReference>
<dbReference type="Proteomes" id="UP000061809">
    <property type="component" value="Chromosome"/>
</dbReference>
<dbReference type="GeneID" id="26159565"/>
<reference evidence="6 8" key="2">
    <citation type="submission" date="2018-08" db="EMBL/GenBank/DDBJ databases">
        <title>A genome reference for cultivated species of the human gut microbiota.</title>
        <authorList>
            <person name="Zou Y."/>
            <person name="Xue W."/>
            <person name="Luo G."/>
        </authorList>
    </citation>
    <scope>NUCLEOTIDE SEQUENCE [LARGE SCALE GENOMIC DNA]</scope>
    <source>
        <strain evidence="6 8">AF22-3AC</strain>
    </source>
</reference>
<evidence type="ECO:0000313" key="1">
    <source>
        <dbReference type="EMBL" id="ALJ62712.1"/>
    </source>
</evidence>
<dbReference type="Proteomes" id="UP001221924">
    <property type="component" value="Unassembled WGS sequence"/>
</dbReference>
<evidence type="ECO:0000313" key="2">
    <source>
        <dbReference type="EMBL" id="KAA5408390.1"/>
    </source>
</evidence>
<dbReference type="AlphaFoldDB" id="A0A0P0GYM2"/>
<accession>A0A0P0GYM2</accession>
<dbReference type="Proteomes" id="UP000325055">
    <property type="component" value="Unassembled WGS sequence"/>
</dbReference>
<dbReference type="Proteomes" id="UP000448877">
    <property type="component" value="Unassembled WGS sequence"/>
</dbReference>
<evidence type="ECO:0000313" key="6">
    <source>
        <dbReference type="EMBL" id="RGS37793.1"/>
    </source>
</evidence>
<dbReference type="Proteomes" id="UP000482653">
    <property type="component" value="Unassembled WGS sequence"/>
</dbReference>
<dbReference type="EMBL" id="QRVJ01000005">
    <property type="protein sequence ID" value="RGS37793.1"/>
    <property type="molecule type" value="Genomic_DNA"/>
</dbReference>
<evidence type="ECO:0000313" key="5">
    <source>
        <dbReference type="EMBL" id="MDE8693796.1"/>
    </source>
</evidence>
<reference evidence="5" key="4">
    <citation type="submission" date="2023-03" db="EMBL/GenBank/DDBJ databases">
        <title>DFI Biobank Strains.</title>
        <authorList>
            <person name="Mostad J."/>
            <person name="Paddock L."/>
            <person name="Medina S."/>
            <person name="Waligurski E."/>
            <person name="Barat B."/>
            <person name="Smith R."/>
            <person name="Burgo V."/>
            <person name="Metcalfe C."/>
            <person name="Woodson C."/>
            <person name="Sundararajan A."/>
            <person name="Ramaswamy R."/>
            <person name="Lin H."/>
            <person name="Pamer E.G."/>
        </authorList>
    </citation>
    <scope>NUCLEOTIDE SEQUENCE</scope>
    <source>
        <strain evidence="5">DFI.9.5</strain>
    </source>
</reference>
<organism evidence="1 7">
    <name type="scientific">Bacteroides cellulosilyticus</name>
    <dbReference type="NCBI Taxonomy" id="246787"/>
    <lineage>
        <taxon>Bacteria</taxon>
        <taxon>Pseudomonadati</taxon>
        <taxon>Bacteroidota</taxon>
        <taxon>Bacteroidia</taxon>
        <taxon>Bacteroidales</taxon>
        <taxon>Bacteroidaceae</taxon>
        <taxon>Bacteroides</taxon>
    </lineage>
</organism>
<evidence type="ECO:0000313" key="4">
    <source>
        <dbReference type="EMBL" id="KAA5419453.1"/>
    </source>
</evidence>
<reference evidence="9 10" key="3">
    <citation type="journal article" date="2019" name="Nat. Med.">
        <title>A library of human gut bacterial isolates paired with longitudinal multiomics data enables mechanistic microbiome research.</title>
        <authorList>
            <person name="Poyet M."/>
            <person name="Groussin M."/>
            <person name="Gibbons S.M."/>
            <person name="Avila-Pacheco J."/>
            <person name="Jiang X."/>
            <person name="Kearney S.M."/>
            <person name="Perrotta A.R."/>
            <person name="Berdy B."/>
            <person name="Zhao S."/>
            <person name="Lieberman T.D."/>
            <person name="Swanson P.K."/>
            <person name="Smith M."/>
            <person name="Roesemann S."/>
            <person name="Alexander J.E."/>
            <person name="Rich S.A."/>
            <person name="Livny J."/>
            <person name="Vlamakis H."/>
            <person name="Clish C."/>
            <person name="Bullock K."/>
            <person name="Deik A."/>
            <person name="Scott J."/>
            <person name="Pierce K.A."/>
            <person name="Xavier R.J."/>
            <person name="Alm E.J."/>
        </authorList>
    </citation>
    <scope>NUCLEOTIDE SEQUENCE [LARGE SCALE GENOMIC DNA]</scope>
    <source>
        <strain evidence="3 10">BIOML-A6</strain>
        <strain evidence="2 9">BIOML-A7</strain>
        <strain evidence="4 11">BIOML-A8</strain>
    </source>
</reference>
<reference evidence="1 7" key="1">
    <citation type="journal article" date="2015" name="Science">
        <title>Genetic determinants of in vivo fitness and diet responsiveness in multiple human gut Bacteroides.</title>
        <authorList>
            <person name="Wu M."/>
            <person name="McNulty N.P."/>
            <person name="Rodionov D.A."/>
            <person name="Khoroshkin M.S."/>
            <person name="Griffin N.W."/>
            <person name="Cheng J."/>
            <person name="Latreille P."/>
            <person name="Kerstetter R.A."/>
            <person name="Terrapon N."/>
            <person name="Henrissat B."/>
            <person name="Osterman A.L."/>
            <person name="Gordon J.I."/>
        </authorList>
    </citation>
    <scope>NUCLEOTIDE SEQUENCE [LARGE SCALE GENOMIC DNA]</scope>
    <source>
        <strain evidence="1 7">WH2</strain>
    </source>
</reference>
<dbReference type="EMBL" id="VVYW01000010">
    <property type="protein sequence ID" value="KAA5408390.1"/>
    <property type="molecule type" value="Genomic_DNA"/>
</dbReference>
<name>A0A0P0GYM2_9BACE</name>
<dbReference type="PATRIC" id="fig|246787.4.peg.5690"/>
<dbReference type="EMBL" id="VVYX01000011">
    <property type="protein sequence ID" value="KAA5419453.1"/>
    <property type="molecule type" value="Genomic_DNA"/>
</dbReference>